<dbReference type="EC" id="2.7.7.65" evidence="1"/>
<dbReference type="GO" id="GO:1902201">
    <property type="term" value="P:negative regulation of bacterial-type flagellum-dependent cell motility"/>
    <property type="evidence" value="ECO:0007669"/>
    <property type="project" value="TreeGrafter"/>
</dbReference>
<dbReference type="SMART" id="SM00267">
    <property type="entry name" value="GGDEF"/>
    <property type="match status" value="1"/>
</dbReference>
<gene>
    <name evidence="4" type="ORF">D2T30_10675</name>
</gene>
<name>A0A443JJV0_9RHOB</name>
<dbReference type="GO" id="GO:0052621">
    <property type="term" value="F:diguanylate cyclase activity"/>
    <property type="evidence" value="ECO:0007669"/>
    <property type="project" value="UniProtKB-EC"/>
</dbReference>
<dbReference type="AlphaFoldDB" id="A0A443JJV0"/>
<dbReference type="InterPro" id="IPR043128">
    <property type="entry name" value="Rev_trsase/Diguanyl_cyclase"/>
</dbReference>
<reference evidence="4 5" key="1">
    <citation type="submission" date="2019-01" db="EMBL/GenBank/DDBJ databases">
        <title>Sinorhodobacter populi sp. nov. isolated from the symptomatic bark tissue of Populus euramericana canker.</title>
        <authorList>
            <person name="Xu G."/>
        </authorList>
    </citation>
    <scope>NUCLEOTIDE SEQUENCE [LARGE SCALE GENOMIC DNA]</scope>
    <source>
        <strain evidence="4 5">SK2B-1</strain>
    </source>
</reference>
<feature type="domain" description="GGDEF" evidence="3">
    <location>
        <begin position="202"/>
        <end position="341"/>
    </location>
</feature>
<sequence length="345" mass="36825">MTPPAATPQGSVVLSADALGRLMPMFLICDAQGRIDALGPTMKKILGGEAALGALLTSHFTLRVAQTEEGDSPDRVAGTRRRLHLVLRARPEIVLRGSSVELGEGRVLINLTFGIHLAEAVRAFDLTETDFAASDMAIELLYMAEANVAVLGELGALTSRLEMARRTAEAQALSDPLTGLANRRGLDQAIDAEMAALAQGGSAFAVAHLDLDYFKQVNDTLGHAAGDHVLMIVAQRLTRELRRGDIVARTGGDEFLLLLRGGTDEAALRRLGERLIHRLEQPYTFEGKTCQISASIGIAVSLPIEETADHGQQTQRLMEAADRALYAAKRGGRGRCVMAGEIGAG</sequence>
<dbReference type="FunFam" id="3.30.70.270:FF:000001">
    <property type="entry name" value="Diguanylate cyclase domain protein"/>
    <property type="match status" value="1"/>
</dbReference>
<dbReference type="EMBL" id="SAUZ01000011">
    <property type="protein sequence ID" value="RWR20828.1"/>
    <property type="molecule type" value="Genomic_DNA"/>
</dbReference>
<dbReference type="InterPro" id="IPR000160">
    <property type="entry name" value="GGDEF_dom"/>
</dbReference>
<comment type="caution">
    <text evidence="4">The sequence shown here is derived from an EMBL/GenBank/DDBJ whole genome shotgun (WGS) entry which is preliminary data.</text>
</comment>
<dbReference type="PROSITE" id="PS50887">
    <property type="entry name" value="GGDEF"/>
    <property type="match status" value="1"/>
</dbReference>
<dbReference type="PANTHER" id="PTHR45138:SF9">
    <property type="entry name" value="DIGUANYLATE CYCLASE DGCM-RELATED"/>
    <property type="match status" value="1"/>
</dbReference>
<evidence type="ECO:0000256" key="2">
    <source>
        <dbReference type="ARBA" id="ARBA00034247"/>
    </source>
</evidence>
<dbReference type="GO" id="GO:0005886">
    <property type="term" value="C:plasma membrane"/>
    <property type="evidence" value="ECO:0007669"/>
    <property type="project" value="TreeGrafter"/>
</dbReference>
<dbReference type="Proteomes" id="UP000284476">
    <property type="component" value="Unassembled WGS sequence"/>
</dbReference>
<reference evidence="4 5" key="2">
    <citation type="submission" date="2019-01" db="EMBL/GenBank/DDBJ databases">
        <authorList>
            <person name="Li Y."/>
        </authorList>
    </citation>
    <scope>NUCLEOTIDE SEQUENCE [LARGE SCALE GENOMIC DNA]</scope>
    <source>
        <strain evidence="4 5">SK2B-1</strain>
    </source>
</reference>
<evidence type="ECO:0000259" key="3">
    <source>
        <dbReference type="PROSITE" id="PS50887"/>
    </source>
</evidence>
<accession>A0A443JJV0</accession>
<evidence type="ECO:0000313" key="5">
    <source>
        <dbReference type="Proteomes" id="UP000284476"/>
    </source>
</evidence>
<dbReference type="NCBIfam" id="TIGR00254">
    <property type="entry name" value="GGDEF"/>
    <property type="match status" value="1"/>
</dbReference>
<dbReference type="InterPro" id="IPR029787">
    <property type="entry name" value="Nucleotide_cyclase"/>
</dbReference>
<dbReference type="Pfam" id="PF00990">
    <property type="entry name" value="GGDEF"/>
    <property type="match status" value="1"/>
</dbReference>
<dbReference type="CDD" id="cd01949">
    <property type="entry name" value="GGDEF"/>
    <property type="match status" value="1"/>
</dbReference>
<evidence type="ECO:0000313" key="4">
    <source>
        <dbReference type="EMBL" id="RWR20828.1"/>
    </source>
</evidence>
<protein>
    <recommendedName>
        <fullName evidence="1">diguanylate cyclase</fullName>
        <ecNumber evidence="1">2.7.7.65</ecNumber>
    </recommendedName>
</protein>
<proteinExistence type="predicted"/>
<dbReference type="PANTHER" id="PTHR45138">
    <property type="entry name" value="REGULATORY COMPONENTS OF SENSORY TRANSDUCTION SYSTEM"/>
    <property type="match status" value="1"/>
</dbReference>
<evidence type="ECO:0000256" key="1">
    <source>
        <dbReference type="ARBA" id="ARBA00012528"/>
    </source>
</evidence>
<dbReference type="GO" id="GO:0043709">
    <property type="term" value="P:cell adhesion involved in single-species biofilm formation"/>
    <property type="evidence" value="ECO:0007669"/>
    <property type="project" value="TreeGrafter"/>
</dbReference>
<dbReference type="Gene3D" id="3.30.70.270">
    <property type="match status" value="1"/>
</dbReference>
<organism evidence="4 5">
    <name type="scientific">Paenirhodobacter populi</name>
    <dbReference type="NCBI Taxonomy" id="2306993"/>
    <lineage>
        <taxon>Bacteria</taxon>
        <taxon>Pseudomonadati</taxon>
        <taxon>Pseudomonadota</taxon>
        <taxon>Alphaproteobacteria</taxon>
        <taxon>Rhodobacterales</taxon>
        <taxon>Rhodobacter group</taxon>
        <taxon>Paenirhodobacter</taxon>
    </lineage>
</organism>
<dbReference type="RefSeq" id="WP_128208861.1">
    <property type="nucleotide sequence ID" value="NZ_JBHRSO010000041.1"/>
</dbReference>
<comment type="catalytic activity">
    <reaction evidence="2">
        <text>2 GTP = 3',3'-c-di-GMP + 2 diphosphate</text>
        <dbReference type="Rhea" id="RHEA:24898"/>
        <dbReference type="ChEBI" id="CHEBI:33019"/>
        <dbReference type="ChEBI" id="CHEBI:37565"/>
        <dbReference type="ChEBI" id="CHEBI:58805"/>
        <dbReference type="EC" id="2.7.7.65"/>
    </reaction>
</comment>
<dbReference type="SUPFAM" id="SSF55073">
    <property type="entry name" value="Nucleotide cyclase"/>
    <property type="match status" value="1"/>
</dbReference>
<dbReference type="InterPro" id="IPR050469">
    <property type="entry name" value="Diguanylate_Cyclase"/>
</dbReference>